<evidence type="ECO:0000313" key="2">
    <source>
        <dbReference type="Proteomes" id="UP000199052"/>
    </source>
</evidence>
<gene>
    <name evidence="1" type="ORF">SAMN05421678_12639</name>
</gene>
<accession>A0A1I3BSD0</accession>
<organism evidence="1 2">
    <name type="scientific">Actinopolymorpha cephalotaxi</name>
    <dbReference type="NCBI Taxonomy" id="504797"/>
    <lineage>
        <taxon>Bacteria</taxon>
        <taxon>Bacillati</taxon>
        <taxon>Actinomycetota</taxon>
        <taxon>Actinomycetes</taxon>
        <taxon>Propionibacteriales</taxon>
        <taxon>Actinopolymorphaceae</taxon>
        <taxon>Actinopolymorpha</taxon>
    </lineage>
</organism>
<sequence length="583" mass="61340">MALKAGAGGACSCGTTGSTGCGCGAGCDLASPSRPRFFAGQVLSDLDLISLERYVIAKDQLHNRYLHGSGVVCGLAITRDDCSDNLVVECGYALDCHGRDIVVPNRQSFDLDAAIRACLLAERTRPVCDPPSQPPAACPDDGTWCVTLRYREADIRPQKPLIAGSCGCGRGGTAMGGGTCGCGGGSASAGSSACGCGGTGTSGGTTTSTTTGTATCGCGSTAFAPGCEPTRTVECFELGVCRDDQQCHDLSARLASSMPAQIIACLRDAWAKVGRQVDPESQKLNAKLAMGKATPRDAGAAYAAVWRLHAAMSDLVRGCESPSPEVVQELAAARPTPQLAEESNAVYVARSGTAVRQLLLLAVLYARDCICKAMLPPCPPCPDDDRIILGCVTFRDGKAQSICNLSCRKYAGSFVNREYWLPVLPMLTWVAGLLCCLPIIQDQRGDRRDLQVLMSAHDPDGVLRDALLDNDFAAVRDLFTRAGSVRTAFRRGASRFAPQRWAAGRVNLSDVLGTNVRSARTRLAKRRVEVTEVVVDSRDDIPLRGLGLLPLVAPGSRVTAYVVDGRIVAFRAQQGQEEQGGGG</sequence>
<name>A0A1I3BSD0_9ACTN</name>
<dbReference type="AlphaFoldDB" id="A0A1I3BSD0"/>
<reference evidence="1 2" key="1">
    <citation type="submission" date="2016-10" db="EMBL/GenBank/DDBJ databases">
        <authorList>
            <person name="de Groot N.N."/>
        </authorList>
    </citation>
    <scope>NUCLEOTIDE SEQUENCE [LARGE SCALE GENOMIC DNA]</scope>
    <source>
        <strain evidence="1 2">CPCC 202808</strain>
    </source>
</reference>
<evidence type="ECO:0000313" key="1">
    <source>
        <dbReference type="EMBL" id="SFH65195.1"/>
    </source>
</evidence>
<proteinExistence type="predicted"/>
<dbReference type="STRING" id="504797.SAMN05421678_12639"/>
<protein>
    <submittedName>
        <fullName evidence="1">Uncharacterized protein</fullName>
    </submittedName>
</protein>
<dbReference type="PROSITE" id="PS51257">
    <property type="entry name" value="PROKAR_LIPOPROTEIN"/>
    <property type="match status" value="1"/>
</dbReference>
<dbReference type="Proteomes" id="UP000199052">
    <property type="component" value="Unassembled WGS sequence"/>
</dbReference>
<dbReference type="EMBL" id="FOOI01000026">
    <property type="protein sequence ID" value="SFH65195.1"/>
    <property type="molecule type" value="Genomic_DNA"/>
</dbReference>